<evidence type="ECO:0000313" key="1">
    <source>
        <dbReference type="EMBL" id="CAI6291738.1"/>
    </source>
</evidence>
<organism evidence="1 2">
    <name type="scientific">Periconia digitata</name>
    <dbReference type="NCBI Taxonomy" id="1303443"/>
    <lineage>
        <taxon>Eukaryota</taxon>
        <taxon>Fungi</taxon>
        <taxon>Dikarya</taxon>
        <taxon>Ascomycota</taxon>
        <taxon>Pezizomycotina</taxon>
        <taxon>Dothideomycetes</taxon>
        <taxon>Pleosporomycetidae</taxon>
        <taxon>Pleosporales</taxon>
        <taxon>Massarineae</taxon>
        <taxon>Periconiaceae</taxon>
        <taxon>Periconia</taxon>
    </lineage>
</organism>
<protein>
    <submittedName>
        <fullName evidence="1">Uncharacterized protein</fullName>
    </submittedName>
</protein>
<comment type="caution">
    <text evidence="1">The sequence shown here is derived from an EMBL/GenBank/DDBJ whole genome shotgun (WGS) entry which is preliminary data.</text>
</comment>
<dbReference type="EMBL" id="CAOQHR010000002">
    <property type="protein sequence ID" value="CAI6291738.1"/>
    <property type="molecule type" value="Genomic_DNA"/>
</dbReference>
<name>A0A9W4U566_9PLEO</name>
<reference evidence="1" key="1">
    <citation type="submission" date="2023-01" db="EMBL/GenBank/DDBJ databases">
        <authorList>
            <person name="Van Ghelder C."/>
            <person name="Rancurel C."/>
        </authorList>
    </citation>
    <scope>NUCLEOTIDE SEQUENCE</scope>
    <source>
        <strain evidence="1">CNCM I-4278</strain>
    </source>
</reference>
<dbReference type="AlphaFoldDB" id="A0A9W4U566"/>
<keyword evidence="2" id="KW-1185">Reference proteome</keyword>
<sequence>MCHLFKPDPCLTCIYEHDRFIWHSDWLSSGSGCETVFNPASYIVLKKLPHNCQRSSGVRKTYYTCQITALENRNTSRYFRPMRPPRRRLSIDGPLLPFLALEGSFSFTIVDQAIAKFDLPPRFTAWVYRLGLPPGSRPCFVNRYLTKPKPPSPQWISTLLSHMIRNVDKHRHQTGAQGRCHSPHARSWRPVLYGNLL</sequence>
<gene>
    <name evidence="1" type="ORF">PDIGIT_LOCUS2482</name>
</gene>
<evidence type="ECO:0000313" key="2">
    <source>
        <dbReference type="Proteomes" id="UP001152607"/>
    </source>
</evidence>
<dbReference type="Proteomes" id="UP001152607">
    <property type="component" value="Unassembled WGS sequence"/>
</dbReference>
<proteinExistence type="predicted"/>
<accession>A0A9W4U566</accession>